<evidence type="ECO:0000259" key="10">
    <source>
        <dbReference type="Pfam" id="PF00117"/>
    </source>
</evidence>
<evidence type="ECO:0000256" key="2">
    <source>
        <dbReference type="ARBA" id="ARBA00005009"/>
    </source>
</evidence>
<dbReference type="SUPFAM" id="SSF56322">
    <property type="entry name" value="ADC synthase"/>
    <property type="match status" value="1"/>
</dbReference>
<evidence type="ECO:0000259" key="11">
    <source>
        <dbReference type="Pfam" id="PF00425"/>
    </source>
</evidence>
<dbReference type="Pfam" id="PF00117">
    <property type="entry name" value="GATase"/>
    <property type="match status" value="1"/>
</dbReference>
<protein>
    <recommendedName>
        <fullName evidence="4">aminodeoxychorismate synthase</fullName>
        <ecNumber evidence="4">2.6.1.85</ecNumber>
    </recommendedName>
    <alternativeName>
        <fullName evidence="8">Para-aminobenzoate synthase</fullName>
    </alternativeName>
    <alternativeName>
        <fullName evidence="9">p-aminobenzoic acid synthase</fullName>
    </alternativeName>
</protein>
<dbReference type="EMBL" id="JABCYN010000034">
    <property type="protein sequence ID" value="KAF6008851.1"/>
    <property type="molecule type" value="Genomic_DNA"/>
</dbReference>
<dbReference type="InterPro" id="IPR006221">
    <property type="entry name" value="TrpG/PapA_dom"/>
</dbReference>
<name>A0A8H6BBI8_DEKBR</name>
<evidence type="ECO:0000256" key="1">
    <source>
        <dbReference type="ARBA" id="ARBA00001000"/>
    </source>
</evidence>
<gene>
    <name evidence="13" type="ORF">HII12_004080</name>
</gene>
<evidence type="ECO:0000256" key="7">
    <source>
        <dbReference type="ARBA" id="ARBA00022962"/>
    </source>
</evidence>
<evidence type="ECO:0000256" key="6">
    <source>
        <dbReference type="ARBA" id="ARBA00022909"/>
    </source>
</evidence>
<dbReference type="Gene3D" id="3.40.50.880">
    <property type="match status" value="1"/>
</dbReference>
<feature type="domain" description="Chorismate-utilising enzyme C-terminal" evidence="11">
    <location>
        <begin position="459"/>
        <end position="718"/>
    </location>
</feature>
<dbReference type="CDD" id="cd01743">
    <property type="entry name" value="GATase1_Anthranilate_Synthase"/>
    <property type="match status" value="1"/>
</dbReference>
<comment type="pathway">
    <text evidence="2">Cofactor biosynthesis; tetrahydrofolate biosynthesis; 4-aminobenzoate from chorismate: step 1/2.</text>
</comment>
<dbReference type="PANTHER" id="PTHR11236">
    <property type="entry name" value="AMINOBENZOATE/ANTHRANILATE SYNTHASE"/>
    <property type="match status" value="1"/>
</dbReference>
<feature type="domain" description="Glutamine amidotransferase" evidence="10">
    <location>
        <begin position="4"/>
        <end position="204"/>
    </location>
</feature>
<proteinExistence type="inferred from homology"/>
<evidence type="ECO:0000259" key="12">
    <source>
        <dbReference type="Pfam" id="PF04715"/>
    </source>
</evidence>
<evidence type="ECO:0000256" key="5">
    <source>
        <dbReference type="ARBA" id="ARBA00022679"/>
    </source>
</evidence>
<keyword evidence="6" id="KW-0289">Folate biosynthesis</keyword>
<comment type="caution">
    <text evidence="13">The sequence shown here is derived from an EMBL/GenBank/DDBJ whole genome shotgun (WGS) entry which is preliminary data.</text>
</comment>
<organism evidence="13 14">
    <name type="scientific">Dekkera bruxellensis</name>
    <name type="common">Brettanomyces custersii</name>
    <dbReference type="NCBI Taxonomy" id="5007"/>
    <lineage>
        <taxon>Eukaryota</taxon>
        <taxon>Fungi</taxon>
        <taxon>Dikarya</taxon>
        <taxon>Ascomycota</taxon>
        <taxon>Saccharomycotina</taxon>
        <taxon>Pichiomycetes</taxon>
        <taxon>Pichiales</taxon>
        <taxon>Pichiaceae</taxon>
        <taxon>Brettanomyces</taxon>
    </lineage>
</organism>
<evidence type="ECO:0000313" key="13">
    <source>
        <dbReference type="EMBL" id="KAF6008851.1"/>
    </source>
</evidence>
<dbReference type="GO" id="GO:0046820">
    <property type="term" value="F:4-amino-4-deoxychorismate synthase activity"/>
    <property type="evidence" value="ECO:0007669"/>
    <property type="project" value="UniProtKB-EC"/>
</dbReference>
<dbReference type="AlphaFoldDB" id="A0A8H6BBI8"/>
<dbReference type="UniPathway" id="UPA00077">
    <property type="reaction ID" value="UER00149"/>
</dbReference>
<dbReference type="Pfam" id="PF00425">
    <property type="entry name" value="Chorismate_bind"/>
    <property type="match status" value="1"/>
</dbReference>
<dbReference type="InterPro" id="IPR010117">
    <property type="entry name" value="PabB_fungal"/>
</dbReference>
<evidence type="ECO:0000313" key="14">
    <source>
        <dbReference type="Proteomes" id="UP000568158"/>
    </source>
</evidence>
<dbReference type="Gene3D" id="3.60.120.10">
    <property type="entry name" value="Anthranilate synthase"/>
    <property type="match status" value="1"/>
</dbReference>
<dbReference type="PRINTS" id="PR00096">
    <property type="entry name" value="GATASE"/>
</dbReference>
<dbReference type="SUPFAM" id="SSF52317">
    <property type="entry name" value="Class I glutamine amidotransferase-like"/>
    <property type="match status" value="1"/>
</dbReference>
<reference evidence="13 14" key="1">
    <citation type="journal article" date="2020" name="Appl. Microbiol. Biotechnol.">
        <title>Targeted gene deletion in Brettanomyces bruxellensis with an expression-free CRISPR-Cas9 system.</title>
        <authorList>
            <person name="Varela C."/>
            <person name="Bartel C."/>
            <person name="Onetto C."/>
            <person name="Borneman A."/>
        </authorList>
    </citation>
    <scope>NUCLEOTIDE SEQUENCE [LARGE SCALE GENOMIC DNA]</scope>
    <source>
        <strain evidence="13 14">AWRI1613</strain>
    </source>
</reference>
<dbReference type="GO" id="GO:0000162">
    <property type="term" value="P:L-tryptophan biosynthetic process"/>
    <property type="evidence" value="ECO:0007669"/>
    <property type="project" value="TreeGrafter"/>
</dbReference>
<dbReference type="GO" id="GO:0008153">
    <property type="term" value="P:4-aminobenzoate biosynthetic process"/>
    <property type="evidence" value="ECO:0007669"/>
    <property type="project" value="TreeGrafter"/>
</dbReference>
<evidence type="ECO:0000256" key="8">
    <source>
        <dbReference type="ARBA" id="ARBA00031329"/>
    </source>
</evidence>
<dbReference type="EC" id="2.6.1.85" evidence="4"/>
<sequence length="735" mass="83977">MSILLIDSYDSFSSSFRQLLEKATECSVITIKNDTYHIPEDSKALDQLLQNVMAVAIGPGPGSPLKSEDIGVIPYVLTKKDLPILGVCLGFQCLCLENGCKMKYLDHPVHGQTAEIQITSRNEPLFDGIPSRFRAVRYHSIHIIQNSDSTPSTQSPEIIPLAYCYDEDKEVLMAARHICYPHFGVQYHPESICSEFGLELVRNFWNIAQKFRKRDELRREDLYKLGIGSETLEKSNIHTHYDSQLTNHQLQYIYLNKSIHEPTVICEAVSPNFLLLNSCANPGEWSFIGLPEEGVSEVLTHSIYEPNVVKISKWRQTGQKSLKLETKTTVWSFMSKYMGRHKTNFDVQDEFVAGCPFKGGLIGFISYEEGLSVITDIDKKTLETNKSEPDIKLCFIERFIAINRKSGRTVIASIRPKDSRWLETNAKLIEKYIDARKDRTEKKDFKEISKGMKMRKPDKAEYIRNFASCQRFLHSGDSYELCLTTTTKLEIPAETKLWDIYLEMIQHNPSPYSVFFDFGDSQLLSTSPERFLSWNRDKCQMRPIKGTVSKRDTKSYRCACEKLLIPKEMGENLMIVDLIRHDLSSLLENVKVKQLMKVEEYQTVYQLVSVIEGKLKDSNCHGIDVLKSTLPPGSMTGAPKKRSVEILEKLELYKRRGIYSGVCGYWSVDDIADWSVVIRSLFGYNREQIGDKTLYCGAGGAITVLSNAESEWQEMNDKLDSVVRNFERGVRDELV</sequence>
<dbReference type="Proteomes" id="UP000568158">
    <property type="component" value="Unassembled WGS sequence"/>
</dbReference>
<dbReference type="InterPro" id="IPR029062">
    <property type="entry name" value="Class_I_gatase-like"/>
</dbReference>
<evidence type="ECO:0000256" key="9">
    <source>
        <dbReference type="ARBA" id="ARBA00031904"/>
    </source>
</evidence>
<accession>A0A8H6BBI8</accession>
<comment type="similarity">
    <text evidence="3">In the C-terminal section; belongs to the anthranilate synthase component I family.</text>
</comment>
<dbReference type="InterPro" id="IPR019999">
    <property type="entry name" value="Anth_synth_I-like"/>
</dbReference>
<dbReference type="Pfam" id="PF04715">
    <property type="entry name" value="Anth_synt_I_N"/>
    <property type="match status" value="1"/>
</dbReference>
<dbReference type="NCBIfam" id="TIGR01823">
    <property type="entry name" value="PabB-fungal"/>
    <property type="match status" value="1"/>
</dbReference>
<dbReference type="InterPro" id="IPR005801">
    <property type="entry name" value="ADC_synthase"/>
</dbReference>
<evidence type="ECO:0000256" key="4">
    <source>
        <dbReference type="ARBA" id="ARBA00013139"/>
    </source>
</evidence>
<dbReference type="InterPro" id="IPR015890">
    <property type="entry name" value="Chorismate_C"/>
</dbReference>
<dbReference type="PANTHER" id="PTHR11236:SF18">
    <property type="entry name" value="AMINODEOXYCHORISMATE SYNTHASE"/>
    <property type="match status" value="1"/>
</dbReference>
<dbReference type="GO" id="GO:0046654">
    <property type="term" value="P:tetrahydrofolate biosynthetic process"/>
    <property type="evidence" value="ECO:0007669"/>
    <property type="project" value="UniProtKB-UniPathway"/>
</dbReference>
<evidence type="ECO:0000256" key="3">
    <source>
        <dbReference type="ARBA" id="ARBA00005970"/>
    </source>
</evidence>
<dbReference type="GO" id="GO:0046656">
    <property type="term" value="P:folic acid biosynthetic process"/>
    <property type="evidence" value="ECO:0007669"/>
    <property type="project" value="UniProtKB-KW"/>
</dbReference>
<dbReference type="InterPro" id="IPR017926">
    <property type="entry name" value="GATASE"/>
</dbReference>
<dbReference type="NCBIfam" id="TIGR00566">
    <property type="entry name" value="trpG_papA"/>
    <property type="match status" value="1"/>
</dbReference>
<keyword evidence="7" id="KW-0315">Glutamine amidotransferase</keyword>
<dbReference type="PROSITE" id="PS51273">
    <property type="entry name" value="GATASE_TYPE_1"/>
    <property type="match status" value="1"/>
</dbReference>
<keyword evidence="5" id="KW-0808">Transferase</keyword>
<dbReference type="PRINTS" id="PR00097">
    <property type="entry name" value="ANTSNTHASEII"/>
</dbReference>
<feature type="domain" description="Anthranilate synthase component I N-terminal" evidence="12">
    <location>
        <begin position="261"/>
        <end position="409"/>
    </location>
</feature>
<dbReference type="GO" id="GO:0005737">
    <property type="term" value="C:cytoplasm"/>
    <property type="evidence" value="ECO:0007669"/>
    <property type="project" value="TreeGrafter"/>
</dbReference>
<dbReference type="InterPro" id="IPR006805">
    <property type="entry name" value="Anth_synth_I_N"/>
</dbReference>
<comment type="catalytic activity">
    <reaction evidence="1">
        <text>chorismate + L-glutamine = 4-amino-4-deoxychorismate + L-glutamate</text>
        <dbReference type="Rhea" id="RHEA:11672"/>
        <dbReference type="ChEBI" id="CHEBI:29748"/>
        <dbReference type="ChEBI" id="CHEBI:29985"/>
        <dbReference type="ChEBI" id="CHEBI:58359"/>
        <dbReference type="ChEBI" id="CHEBI:58406"/>
        <dbReference type="EC" id="2.6.1.85"/>
    </reaction>
</comment>